<keyword evidence="2 7" id="KW-0813">Transport</keyword>
<feature type="domain" description="ABC transmembrane type-1" evidence="8">
    <location>
        <begin position="94"/>
        <end position="273"/>
    </location>
</feature>
<dbReference type="InterPro" id="IPR035906">
    <property type="entry name" value="MetI-like_sf"/>
</dbReference>
<evidence type="ECO:0000256" key="6">
    <source>
        <dbReference type="ARBA" id="ARBA00023136"/>
    </source>
</evidence>
<proteinExistence type="inferred from homology"/>
<evidence type="ECO:0000256" key="7">
    <source>
        <dbReference type="RuleBase" id="RU363032"/>
    </source>
</evidence>
<feature type="transmembrane region" description="Helical" evidence="7">
    <location>
        <begin position="213"/>
        <end position="234"/>
    </location>
</feature>
<keyword evidence="6 7" id="KW-0472">Membrane</keyword>
<feature type="transmembrane region" description="Helical" evidence="7">
    <location>
        <begin position="48"/>
        <end position="67"/>
    </location>
</feature>
<evidence type="ECO:0000313" key="10">
    <source>
        <dbReference type="Proteomes" id="UP001232445"/>
    </source>
</evidence>
<dbReference type="PANTHER" id="PTHR47737">
    <property type="entry name" value="GLYCINE BETAINE/PROLINE BETAINE TRANSPORT SYSTEM PERMEASE PROTEIN PROW"/>
    <property type="match status" value="1"/>
</dbReference>
<feature type="transmembrane region" description="Helical" evidence="7">
    <location>
        <begin position="255"/>
        <end position="273"/>
    </location>
</feature>
<reference evidence="9 10" key="1">
    <citation type="submission" date="2023-07" db="EMBL/GenBank/DDBJ databases">
        <title>Genomic Encyclopedia of Type Strains, Phase IV (KMG-IV): sequencing the most valuable type-strain genomes for metagenomic binning, comparative biology and taxonomic classification.</title>
        <authorList>
            <person name="Goeker M."/>
        </authorList>
    </citation>
    <scope>NUCLEOTIDE SEQUENCE [LARGE SCALE GENOMIC DNA]</scope>
    <source>
        <strain evidence="9 10">DSM 17740</strain>
    </source>
</reference>
<evidence type="ECO:0000256" key="2">
    <source>
        <dbReference type="ARBA" id="ARBA00022448"/>
    </source>
</evidence>
<accession>A0ABU0CWS6</accession>
<feature type="transmembrane region" description="Helical" evidence="7">
    <location>
        <begin position="141"/>
        <end position="166"/>
    </location>
</feature>
<keyword evidence="3" id="KW-1003">Cell membrane</keyword>
<dbReference type="CDD" id="cd06261">
    <property type="entry name" value="TM_PBP2"/>
    <property type="match status" value="1"/>
</dbReference>
<dbReference type="SUPFAM" id="SSF161098">
    <property type="entry name" value="MetI-like"/>
    <property type="match status" value="1"/>
</dbReference>
<keyword evidence="10" id="KW-1185">Reference proteome</keyword>
<keyword evidence="5 7" id="KW-1133">Transmembrane helix</keyword>
<organism evidence="9 10">
    <name type="scientific">Caldalkalibacillus uzonensis</name>
    <dbReference type="NCBI Taxonomy" id="353224"/>
    <lineage>
        <taxon>Bacteria</taxon>
        <taxon>Bacillati</taxon>
        <taxon>Bacillota</taxon>
        <taxon>Bacilli</taxon>
        <taxon>Bacillales</taxon>
        <taxon>Bacillaceae</taxon>
        <taxon>Caldalkalibacillus</taxon>
    </lineage>
</organism>
<protein>
    <submittedName>
        <fullName evidence="9">Glycine betaine/proline transport system permease protein</fullName>
    </submittedName>
</protein>
<feature type="transmembrane region" description="Helical" evidence="7">
    <location>
        <begin position="97"/>
        <end position="120"/>
    </location>
</feature>
<gene>
    <name evidence="9" type="ORF">J2S00_003624</name>
</gene>
<evidence type="ECO:0000313" key="9">
    <source>
        <dbReference type="EMBL" id="MDQ0340784.1"/>
    </source>
</evidence>
<evidence type="ECO:0000259" key="8">
    <source>
        <dbReference type="PROSITE" id="PS50928"/>
    </source>
</evidence>
<evidence type="ECO:0000256" key="1">
    <source>
        <dbReference type="ARBA" id="ARBA00004141"/>
    </source>
</evidence>
<dbReference type="InterPro" id="IPR000515">
    <property type="entry name" value="MetI-like"/>
</dbReference>
<evidence type="ECO:0000256" key="5">
    <source>
        <dbReference type="ARBA" id="ARBA00022989"/>
    </source>
</evidence>
<keyword evidence="4 7" id="KW-0812">Transmembrane</keyword>
<dbReference type="PROSITE" id="PS50928">
    <property type="entry name" value="ABC_TM1"/>
    <property type="match status" value="1"/>
</dbReference>
<dbReference type="EMBL" id="JAUSUQ010000019">
    <property type="protein sequence ID" value="MDQ0340784.1"/>
    <property type="molecule type" value="Genomic_DNA"/>
</dbReference>
<dbReference type="PANTHER" id="PTHR47737:SF1">
    <property type="entry name" value="GLYCINE BETAINE_PROLINE BETAINE TRANSPORT SYSTEM PERMEASE PROTEIN PROW"/>
    <property type="match status" value="1"/>
</dbReference>
<evidence type="ECO:0000256" key="4">
    <source>
        <dbReference type="ARBA" id="ARBA00022692"/>
    </source>
</evidence>
<comment type="similarity">
    <text evidence="7">Belongs to the binding-protein-dependent transport system permease family.</text>
</comment>
<sequence>MMENNWLTAGIPLGDWLEHFVDWLKQFKFFFDGIDWIISTVANSFESLLFLFPEWLLILLLAVPVFWKRKKWGLPIFIIIGLSLIWNLGYWDNMVYTLSLVLTAALISVVIGIPLGILAARKTWIKEMLTPVLDFMQTMPAFVYLIPAVFFFGIGTVPGVVASVIFSMPPVIRLTILGIQQVPVDIIEAADAFGSTSNQKLFKVQLPLAKRTIMAGINQTIMLALSMVVIASMIGARGLGRDVYQAVTQNQMGKGFEAGLCIVILAIVLDRITQLMGNKQKQT</sequence>
<comment type="subcellular location">
    <subcellularLocation>
        <location evidence="7">Cell membrane</location>
        <topology evidence="7">Multi-pass membrane protein</topology>
    </subcellularLocation>
    <subcellularLocation>
        <location evidence="1">Membrane</location>
        <topology evidence="1">Multi-pass membrane protein</topology>
    </subcellularLocation>
</comment>
<dbReference type="Pfam" id="PF00528">
    <property type="entry name" value="BPD_transp_1"/>
    <property type="match status" value="1"/>
</dbReference>
<comment type="caution">
    <text evidence="9">The sequence shown here is derived from an EMBL/GenBank/DDBJ whole genome shotgun (WGS) entry which is preliminary data.</text>
</comment>
<evidence type="ECO:0000256" key="3">
    <source>
        <dbReference type="ARBA" id="ARBA00022475"/>
    </source>
</evidence>
<name>A0ABU0CWS6_9BACI</name>
<dbReference type="Gene3D" id="1.10.3720.10">
    <property type="entry name" value="MetI-like"/>
    <property type="match status" value="1"/>
</dbReference>
<feature type="transmembrane region" description="Helical" evidence="7">
    <location>
        <begin position="74"/>
        <end position="91"/>
    </location>
</feature>
<dbReference type="Proteomes" id="UP001232445">
    <property type="component" value="Unassembled WGS sequence"/>
</dbReference>